<dbReference type="InterPro" id="IPR051818">
    <property type="entry name" value="TPP_dependent_decarboxylase"/>
</dbReference>
<evidence type="ECO:0000259" key="5">
    <source>
        <dbReference type="Pfam" id="PF02776"/>
    </source>
</evidence>
<organism evidence="6 7">
    <name type="scientific">Methylobacterium radiotolerans</name>
    <dbReference type="NCBI Taxonomy" id="31998"/>
    <lineage>
        <taxon>Bacteria</taxon>
        <taxon>Pseudomonadati</taxon>
        <taxon>Pseudomonadota</taxon>
        <taxon>Alphaproteobacteria</taxon>
        <taxon>Hyphomicrobiales</taxon>
        <taxon>Methylobacteriaceae</taxon>
        <taxon>Methylobacterium</taxon>
    </lineage>
</organism>
<dbReference type="InterPro" id="IPR012001">
    <property type="entry name" value="Thiamin_PyroP_enz_TPP-bd_dom"/>
</dbReference>
<dbReference type="PANTHER" id="PTHR42818">
    <property type="entry name" value="SULFOPYRUVATE DECARBOXYLASE SUBUNIT ALPHA"/>
    <property type="match status" value="1"/>
</dbReference>
<proteinExistence type="predicted"/>
<sequence>MDFAAGVPDSLLEGLSESLQEEFGSDHLVACNEGSAISIAVGSHLGSGNVPVVYMQNSGIGNAVNPLVSLAHEKVWGIPILLIIGWRGEISDDDVQIADEPQHSKQGYITLPLLKSLDIDYLVCDKSTRNVNELAFKMVEAAKENAKPVALVCRKGFFVRDRAAIASEPSKRPTITRAEVLTAFIDGLPDDTINVATTGYTSRELFELRSGRGKSSSADLLVIGGMGHASAIAYGIARKAPSRRVVCFDGDGALLMHMGGMLHAAKAKNLVHVLFNNGVHDSVGGIWTDAKDISFSSLASAAGYNRVATVESLHGLFSVIQEAASFEGSFFIEVKCSPSYPSSAGRPNRAPRHNKEDVMLDLVGHRPSIRGKSAHSLLES</sequence>
<keyword evidence="1" id="KW-0210">Decarboxylase</keyword>
<dbReference type="EC" id="4.1.1.82" evidence="6"/>
<accession>A0ABV2NTA9</accession>
<evidence type="ECO:0000259" key="4">
    <source>
        <dbReference type="Pfam" id="PF02775"/>
    </source>
</evidence>
<dbReference type="EMBL" id="JBEPNW010000005">
    <property type="protein sequence ID" value="MET3869750.1"/>
    <property type="molecule type" value="Genomic_DNA"/>
</dbReference>
<keyword evidence="3 6" id="KW-0456">Lyase</keyword>
<dbReference type="Pfam" id="PF02775">
    <property type="entry name" value="TPP_enzyme_C"/>
    <property type="match status" value="1"/>
</dbReference>
<dbReference type="InterPro" id="IPR017684">
    <property type="entry name" value="Phosphono-pyrv_decarboxylase"/>
</dbReference>
<keyword evidence="2" id="KW-0786">Thiamine pyrophosphate</keyword>
<evidence type="ECO:0000256" key="1">
    <source>
        <dbReference type="ARBA" id="ARBA00022793"/>
    </source>
</evidence>
<dbReference type="GO" id="GO:0033980">
    <property type="term" value="F:phosphonopyruvate decarboxylase activity"/>
    <property type="evidence" value="ECO:0007669"/>
    <property type="project" value="UniProtKB-EC"/>
</dbReference>
<dbReference type="Pfam" id="PF02776">
    <property type="entry name" value="TPP_enzyme_N"/>
    <property type="match status" value="1"/>
</dbReference>
<evidence type="ECO:0000256" key="2">
    <source>
        <dbReference type="ARBA" id="ARBA00023052"/>
    </source>
</evidence>
<dbReference type="Proteomes" id="UP001549119">
    <property type="component" value="Unassembled WGS sequence"/>
</dbReference>
<reference evidence="6 7" key="1">
    <citation type="submission" date="2024-06" db="EMBL/GenBank/DDBJ databases">
        <title>Genomics of switchgrass bacterial isolates.</title>
        <authorList>
            <person name="Shade A."/>
        </authorList>
    </citation>
    <scope>NUCLEOTIDE SEQUENCE [LARGE SCALE GENOMIC DNA]</scope>
    <source>
        <strain evidence="6 7">PvP084</strain>
    </source>
</reference>
<evidence type="ECO:0000256" key="3">
    <source>
        <dbReference type="ARBA" id="ARBA00023239"/>
    </source>
</evidence>
<feature type="domain" description="Thiamine pyrophosphate enzyme N-terminal TPP-binding" evidence="5">
    <location>
        <begin position="3"/>
        <end position="93"/>
    </location>
</feature>
<keyword evidence="7" id="KW-1185">Reference proteome</keyword>
<dbReference type="InterPro" id="IPR011766">
    <property type="entry name" value="TPP_enzyme_TPP-bd"/>
</dbReference>
<protein>
    <submittedName>
        <fullName evidence="6">Phosphonopyruvate decarboxylase</fullName>
        <ecNumber evidence="6">4.1.1.82</ecNumber>
    </submittedName>
</protein>
<dbReference type="CDD" id="cd07035">
    <property type="entry name" value="TPP_PYR_POX_like"/>
    <property type="match status" value="1"/>
</dbReference>
<name>A0ABV2NTA9_9HYPH</name>
<dbReference type="PANTHER" id="PTHR42818:SF1">
    <property type="entry name" value="SULFOPYRUVATE DECARBOXYLASE"/>
    <property type="match status" value="1"/>
</dbReference>
<dbReference type="SUPFAM" id="SSF52518">
    <property type="entry name" value="Thiamin diphosphate-binding fold (THDP-binding)"/>
    <property type="match status" value="2"/>
</dbReference>
<gene>
    <name evidence="6" type="ORF">ABIC20_007135</name>
</gene>
<dbReference type="Gene3D" id="3.40.50.970">
    <property type="match status" value="2"/>
</dbReference>
<dbReference type="InterPro" id="IPR029061">
    <property type="entry name" value="THDP-binding"/>
</dbReference>
<evidence type="ECO:0000313" key="7">
    <source>
        <dbReference type="Proteomes" id="UP001549119"/>
    </source>
</evidence>
<dbReference type="NCBIfam" id="TIGR03297">
    <property type="entry name" value="Ppyr-DeCO2ase"/>
    <property type="match status" value="1"/>
</dbReference>
<feature type="domain" description="Thiamine pyrophosphate enzyme TPP-binding" evidence="4">
    <location>
        <begin position="222"/>
        <end position="334"/>
    </location>
</feature>
<comment type="caution">
    <text evidence="6">The sequence shown here is derived from an EMBL/GenBank/DDBJ whole genome shotgun (WGS) entry which is preliminary data.</text>
</comment>
<evidence type="ECO:0000313" key="6">
    <source>
        <dbReference type="EMBL" id="MET3869750.1"/>
    </source>
</evidence>